<dbReference type="PANTHER" id="PTHR32439:SF9">
    <property type="entry name" value="BLR3264 PROTEIN"/>
    <property type="match status" value="1"/>
</dbReference>
<dbReference type="InterPro" id="IPR036136">
    <property type="entry name" value="Nit/Sulf_reduc_fer-like_dom_sf"/>
</dbReference>
<sequence>MRAADGWVVRIKPWCGRVSGEQALGLAALVRHHAHPTVTLTQRAHLQLRGVSDAALPALQDGLRALGLLDADVRCEARRNVLVQPFWQAGDDTARLADALSTALCARPSWSLPAKFGFAVDAGQQPCLRAASADIRLERVGTDAVLVRADGAAAGCVVAMADAVEAALALADAFVRGGGIASGRARMAQWVRQGALPQAWQTHPCAPSATVDAPALGPTPVGWLVGVAWGQLSADTLAQLGSRSGLRLTPWRALLCEGDEPLPAAPEWIWDDRDPRWRAAVCTGLPGCAQSAGDTQALARALLPDVPRGVAWHVTGCAKGCANAAAAWTVRLGPMGWEWLGWARARGAALSVGESLEALRECFRKIPT</sequence>
<dbReference type="STRING" id="307486.GCA_000807215_02162"/>
<evidence type="ECO:0000256" key="2">
    <source>
        <dbReference type="ARBA" id="ARBA00022617"/>
    </source>
</evidence>
<keyword evidence="5" id="KW-0408">Iron</keyword>
<dbReference type="Pfam" id="PF03460">
    <property type="entry name" value="NIR_SIR_ferr"/>
    <property type="match status" value="1"/>
</dbReference>
<feature type="domain" description="Nitrite/Sulfite reductase ferredoxin-like" evidence="7">
    <location>
        <begin position="5"/>
        <end position="65"/>
    </location>
</feature>
<dbReference type="InterPro" id="IPR005117">
    <property type="entry name" value="NiRdtase/SiRdtase_haem-b_fer"/>
</dbReference>
<evidence type="ECO:0000256" key="5">
    <source>
        <dbReference type="ARBA" id="ARBA00023004"/>
    </source>
</evidence>
<evidence type="ECO:0000256" key="1">
    <source>
        <dbReference type="ARBA" id="ARBA00022485"/>
    </source>
</evidence>
<gene>
    <name evidence="8" type="ORF">Ttaiw_00384</name>
</gene>
<keyword evidence="2" id="KW-0349">Heme</keyword>
<dbReference type="SUPFAM" id="SSF56014">
    <property type="entry name" value="Nitrite and sulphite reductase 4Fe-4S domain-like"/>
    <property type="match status" value="2"/>
</dbReference>
<reference evidence="8 9" key="1">
    <citation type="submission" date="2019-07" db="EMBL/GenBank/DDBJ databases">
        <title>Tepidimonas taiwanensis I1-1 draft genome.</title>
        <authorList>
            <person name="Da Costa M.S."/>
            <person name="Froufe H.J.C."/>
            <person name="Egas C."/>
            <person name="Albuquerque L."/>
        </authorList>
    </citation>
    <scope>NUCLEOTIDE SEQUENCE [LARGE SCALE GENOMIC DNA]</scope>
    <source>
        <strain evidence="8 9">I1-1</strain>
    </source>
</reference>
<dbReference type="Gene3D" id="3.30.413.10">
    <property type="entry name" value="Sulfite Reductase Hemoprotein, domain 1"/>
    <property type="match status" value="1"/>
</dbReference>
<dbReference type="InterPro" id="IPR045854">
    <property type="entry name" value="NO2/SO3_Rdtase_4Fe4S_sf"/>
</dbReference>
<keyword evidence="4" id="KW-0560">Oxidoreductase</keyword>
<dbReference type="Proteomes" id="UP000317763">
    <property type="component" value="Unassembled WGS sequence"/>
</dbReference>
<name>A0A554XD94_9BURK</name>
<dbReference type="AlphaFoldDB" id="A0A554XD94"/>
<dbReference type="SUPFAM" id="SSF55124">
    <property type="entry name" value="Nitrite/Sulfite reductase N-terminal domain-like"/>
    <property type="match status" value="1"/>
</dbReference>
<evidence type="ECO:0000256" key="4">
    <source>
        <dbReference type="ARBA" id="ARBA00023002"/>
    </source>
</evidence>
<dbReference type="GO" id="GO:0046872">
    <property type="term" value="F:metal ion binding"/>
    <property type="evidence" value="ECO:0007669"/>
    <property type="project" value="UniProtKB-KW"/>
</dbReference>
<evidence type="ECO:0000313" key="8">
    <source>
        <dbReference type="EMBL" id="TSE33811.1"/>
    </source>
</evidence>
<dbReference type="PANTHER" id="PTHR32439">
    <property type="entry name" value="FERREDOXIN--NITRITE REDUCTASE, CHLOROPLASTIC"/>
    <property type="match status" value="1"/>
</dbReference>
<keyword evidence="1" id="KW-0004">4Fe-4S</keyword>
<dbReference type="GO" id="GO:0051539">
    <property type="term" value="F:4 iron, 4 sulfur cluster binding"/>
    <property type="evidence" value="ECO:0007669"/>
    <property type="project" value="UniProtKB-KW"/>
</dbReference>
<accession>A0A554XD94</accession>
<keyword evidence="6" id="KW-0411">Iron-sulfur</keyword>
<evidence type="ECO:0000256" key="3">
    <source>
        <dbReference type="ARBA" id="ARBA00022723"/>
    </source>
</evidence>
<dbReference type="InterPro" id="IPR051329">
    <property type="entry name" value="NIR_SIR_4Fe-4S"/>
</dbReference>
<evidence type="ECO:0000259" key="7">
    <source>
        <dbReference type="Pfam" id="PF03460"/>
    </source>
</evidence>
<dbReference type="EMBL" id="VJOM01000002">
    <property type="protein sequence ID" value="TSE33811.1"/>
    <property type="molecule type" value="Genomic_DNA"/>
</dbReference>
<organism evidence="8 9">
    <name type="scientific">Tepidimonas taiwanensis</name>
    <dbReference type="NCBI Taxonomy" id="307486"/>
    <lineage>
        <taxon>Bacteria</taxon>
        <taxon>Pseudomonadati</taxon>
        <taxon>Pseudomonadota</taxon>
        <taxon>Betaproteobacteria</taxon>
        <taxon>Burkholderiales</taxon>
        <taxon>Tepidimonas</taxon>
    </lineage>
</organism>
<dbReference type="Gene3D" id="3.90.480.20">
    <property type="match status" value="1"/>
</dbReference>
<keyword evidence="9" id="KW-1185">Reference proteome</keyword>
<evidence type="ECO:0000313" key="9">
    <source>
        <dbReference type="Proteomes" id="UP000317763"/>
    </source>
</evidence>
<evidence type="ECO:0000256" key="6">
    <source>
        <dbReference type="ARBA" id="ARBA00023014"/>
    </source>
</evidence>
<protein>
    <submittedName>
        <fullName evidence="8">CobG: precorrin-3B synthase</fullName>
    </submittedName>
</protein>
<keyword evidence="3" id="KW-0479">Metal-binding</keyword>
<dbReference type="GO" id="GO:0016491">
    <property type="term" value="F:oxidoreductase activity"/>
    <property type="evidence" value="ECO:0007669"/>
    <property type="project" value="UniProtKB-KW"/>
</dbReference>
<comment type="caution">
    <text evidence="8">The sequence shown here is derived from an EMBL/GenBank/DDBJ whole genome shotgun (WGS) entry which is preliminary data.</text>
</comment>
<proteinExistence type="predicted"/>